<evidence type="ECO:0000259" key="7">
    <source>
        <dbReference type="Pfam" id="PF04055"/>
    </source>
</evidence>
<evidence type="ECO:0000313" key="9">
    <source>
        <dbReference type="EMBL" id="GAA0211604.1"/>
    </source>
</evidence>
<comment type="caution">
    <text evidence="9">The sequence shown here is derived from an EMBL/GenBank/DDBJ whole genome shotgun (WGS) entry which is preliminary data.</text>
</comment>
<dbReference type="InterPro" id="IPR023885">
    <property type="entry name" value="4Fe4S-binding_SPASM_dom"/>
</dbReference>
<keyword evidence="2" id="KW-0004">4Fe-4S</keyword>
<dbReference type="SUPFAM" id="SSF102114">
    <property type="entry name" value="Radical SAM enzymes"/>
    <property type="match status" value="1"/>
</dbReference>
<dbReference type="Pfam" id="PF13186">
    <property type="entry name" value="SPASM"/>
    <property type="match status" value="1"/>
</dbReference>
<dbReference type="InterPro" id="IPR007197">
    <property type="entry name" value="rSAM"/>
</dbReference>
<keyword evidence="10" id="KW-1185">Reference proteome</keyword>
<protein>
    <submittedName>
        <fullName evidence="9">Radical SAM protein</fullName>
    </submittedName>
</protein>
<keyword evidence="6" id="KW-0411">Iron-sulfur</keyword>
<dbReference type="InterPro" id="IPR013785">
    <property type="entry name" value="Aldolase_TIM"/>
</dbReference>
<keyword evidence="4" id="KW-0479">Metal-binding</keyword>
<evidence type="ECO:0000313" key="10">
    <source>
        <dbReference type="Proteomes" id="UP001500399"/>
    </source>
</evidence>
<dbReference type="PANTHER" id="PTHR11228">
    <property type="entry name" value="RADICAL SAM DOMAIN PROTEIN"/>
    <property type="match status" value="1"/>
</dbReference>
<dbReference type="InterPro" id="IPR050377">
    <property type="entry name" value="Radical_SAM_PqqE_MftC-like"/>
</dbReference>
<dbReference type="InterPro" id="IPR058240">
    <property type="entry name" value="rSAM_sf"/>
</dbReference>
<gene>
    <name evidence="9" type="ORF">GCM10008919_13630</name>
</gene>
<evidence type="ECO:0000256" key="6">
    <source>
        <dbReference type="ARBA" id="ARBA00023014"/>
    </source>
</evidence>
<keyword evidence="5" id="KW-0408">Iron</keyword>
<dbReference type="EMBL" id="BAAACR010000008">
    <property type="protein sequence ID" value="GAA0211604.1"/>
    <property type="molecule type" value="Genomic_DNA"/>
</dbReference>
<proteinExistence type="predicted"/>
<dbReference type="InterPro" id="IPR034391">
    <property type="entry name" value="AdoMet-like_SPASM_containing"/>
</dbReference>
<keyword evidence="3" id="KW-0949">S-adenosyl-L-methionine</keyword>
<organism evidence="9 10">
    <name type="scientific">Selenomonas dianae</name>
    <dbReference type="NCBI Taxonomy" id="135079"/>
    <lineage>
        <taxon>Bacteria</taxon>
        <taxon>Bacillati</taxon>
        <taxon>Bacillota</taxon>
        <taxon>Negativicutes</taxon>
        <taxon>Selenomonadales</taxon>
        <taxon>Selenomonadaceae</taxon>
        <taxon>Selenomonas</taxon>
    </lineage>
</organism>
<evidence type="ECO:0000256" key="1">
    <source>
        <dbReference type="ARBA" id="ARBA00001966"/>
    </source>
</evidence>
<dbReference type="Gene3D" id="3.20.20.70">
    <property type="entry name" value="Aldolase class I"/>
    <property type="match status" value="1"/>
</dbReference>
<evidence type="ECO:0000256" key="4">
    <source>
        <dbReference type="ARBA" id="ARBA00022723"/>
    </source>
</evidence>
<accession>A0ABP3CPD5</accession>
<evidence type="ECO:0000256" key="5">
    <source>
        <dbReference type="ARBA" id="ARBA00023004"/>
    </source>
</evidence>
<reference evidence="10" key="1">
    <citation type="journal article" date="2019" name="Int. J. Syst. Evol. Microbiol.">
        <title>The Global Catalogue of Microorganisms (GCM) 10K type strain sequencing project: providing services to taxonomists for standard genome sequencing and annotation.</title>
        <authorList>
            <consortium name="The Broad Institute Genomics Platform"/>
            <consortium name="The Broad Institute Genome Sequencing Center for Infectious Disease"/>
            <person name="Wu L."/>
            <person name="Ma J."/>
        </authorList>
    </citation>
    <scope>NUCLEOTIDE SEQUENCE [LARGE SCALE GENOMIC DNA]</scope>
    <source>
        <strain evidence="10">JCM 8542</strain>
    </source>
</reference>
<feature type="domain" description="Radical SAM core" evidence="7">
    <location>
        <begin position="31"/>
        <end position="171"/>
    </location>
</feature>
<name>A0ABP3CPD5_9FIRM</name>
<feature type="domain" description="4Fe4S-binding SPASM" evidence="8">
    <location>
        <begin position="249"/>
        <end position="315"/>
    </location>
</feature>
<dbReference type="SFLD" id="SFLDG01387">
    <property type="entry name" value="BtrN-like_SPASM_domain_contain"/>
    <property type="match status" value="1"/>
</dbReference>
<dbReference type="PANTHER" id="PTHR11228:SF7">
    <property type="entry name" value="PQQA PEPTIDE CYCLASE"/>
    <property type="match status" value="1"/>
</dbReference>
<evidence type="ECO:0000259" key="8">
    <source>
        <dbReference type="Pfam" id="PF13186"/>
    </source>
</evidence>
<sequence length="346" mass="39965">MEIVRYTELKNTKRHNLADVIPLEKPYTLLIEPSSSCNFRCRMCFQSAAQEKFKDKRHTMDMGLFRRVIAQAQAWAGERFKVLKLCIYGEPFTNPHFTEMLRLAHEADIADRIETTSNASLLTEEICRGLVRGGLDYLRVSIYSAIPQKHLEITDSHVPMQRIHDNLAMLQRIKREMGSERPFIACKMLNTFDEAENQIFRDAYADVADEIYIDEPHSWVEIDGEQFIDRLYGDAMAKVKRQMTGRAACPMPFTTLAVRSDGAVSPCCNDWYGGTNLGNVQEETLAEIWNGWKLYDFQVMQLEKRNRENISCRGCSVYKSAHYTRDDIDDVPVTQLRRPNGEKRNT</sequence>
<dbReference type="SFLD" id="SFLDS00029">
    <property type="entry name" value="Radical_SAM"/>
    <property type="match status" value="1"/>
</dbReference>
<dbReference type="CDD" id="cd01335">
    <property type="entry name" value="Radical_SAM"/>
    <property type="match status" value="1"/>
</dbReference>
<dbReference type="SFLD" id="SFLDG01067">
    <property type="entry name" value="SPASM/twitch_domain_containing"/>
    <property type="match status" value="1"/>
</dbReference>
<dbReference type="Pfam" id="PF04055">
    <property type="entry name" value="Radical_SAM"/>
    <property type="match status" value="1"/>
</dbReference>
<evidence type="ECO:0000256" key="3">
    <source>
        <dbReference type="ARBA" id="ARBA00022691"/>
    </source>
</evidence>
<evidence type="ECO:0000256" key="2">
    <source>
        <dbReference type="ARBA" id="ARBA00022485"/>
    </source>
</evidence>
<dbReference type="Proteomes" id="UP001500399">
    <property type="component" value="Unassembled WGS sequence"/>
</dbReference>
<dbReference type="RefSeq" id="WP_304987041.1">
    <property type="nucleotide sequence ID" value="NZ_BAAACR010000008.1"/>
</dbReference>
<comment type="cofactor">
    <cofactor evidence="1">
        <name>[4Fe-4S] cluster</name>
        <dbReference type="ChEBI" id="CHEBI:49883"/>
    </cofactor>
</comment>